<dbReference type="EMBL" id="BEGY01000091">
    <property type="protein sequence ID" value="GAX83076.1"/>
    <property type="molecule type" value="Genomic_DNA"/>
</dbReference>
<name>A0A250XJ78_9CHLO</name>
<gene>
    <name evidence="7" type="ORF">CEUSTIGMA_g10502.t1</name>
</gene>
<dbReference type="Pfam" id="PF03029">
    <property type="entry name" value="ATP_bind_1"/>
    <property type="match status" value="1"/>
</dbReference>
<dbReference type="GO" id="GO:0003924">
    <property type="term" value="F:GTPase activity"/>
    <property type="evidence" value="ECO:0007669"/>
    <property type="project" value="TreeGrafter"/>
</dbReference>
<dbReference type="SUPFAM" id="SSF52540">
    <property type="entry name" value="P-loop containing nucleoside triphosphate hydrolases"/>
    <property type="match status" value="1"/>
</dbReference>
<organism evidence="7 8">
    <name type="scientific">Chlamydomonas eustigma</name>
    <dbReference type="NCBI Taxonomy" id="1157962"/>
    <lineage>
        <taxon>Eukaryota</taxon>
        <taxon>Viridiplantae</taxon>
        <taxon>Chlorophyta</taxon>
        <taxon>core chlorophytes</taxon>
        <taxon>Chlorophyceae</taxon>
        <taxon>CS clade</taxon>
        <taxon>Chlamydomonadales</taxon>
        <taxon>Chlamydomonadaceae</taxon>
        <taxon>Chlamydomonas</taxon>
    </lineage>
</organism>
<keyword evidence="3 6" id="KW-0547">Nucleotide-binding</keyword>
<keyword evidence="4 6" id="KW-0378">Hydrolase</keyword>
<dbReference type="AlphaFoldDB" id="A0A250XJ78"/>
<dbReference type="PANTHER" id="PTHR21231">
    <property type="entry name" value="XPA-BINDING PROTEIN 1-RELATED"/>
    <property type="match status" value="1"/>
</dbReference>
<dbReference type="CDD" id="cd17872">
    <property type="entry name" value="GPN3"/>
    <property type="match status" value="1"/>
</dbReference>
<comment type="caution">
    <text evidence="7">The sequence shown here is derived from an EMBL/GenBank/DDBJ whole genome shotgun (WGS) entry which is preliminary data.</text>
</comment>
<dbReference type="InterPro" id="IPR030228">
    <property type="entry name" value="Gpn3"/>
</dbReference>
<evidence type="ECO:0000256" key="4">
    <source>
        <dbReference type="ARBA" id="ARBA00022801"/>
    </source>
</evidence>
<comment type="function">
    <text evidence="6">Small GTPase required for proper nuclear import of RNA polymerase II and III (RNAPII and RNAPIII). May act at an RNAP assembly step prior to nuclear import.</text>
</comment>
<comment type="subunit">
    <text evidence="6">Binds to RNA polymerase II (RNAPII).</text>
</comment>
<evidence type="ECO:0000313" key="8">
    <source>
        <dbReference type="Proteomes" id="UP000232323"/>
    </source>
</evidence>
<evidence type="ECO:0000256" key="3">
    <source>
        <dbReference type="ARBA" id="ARBA00022741"/>
    </source>
</evidence>
<sequence length="273" mass="30928">MGKYAQLVVGPAGCGKSTFCNTLYQHCQTIGRSVHIVNLDPAAESFEYPVSFDVRDLVTLEEVMEELQLGPNGGLLYCMEYLEDNLEEWLGEQLQGYGDEDQLVFDCPGQIELYSHLNMFKTFVEYLRQDGWAVCVVYCLDCHFMTDASKFISGSMQALSAMVKLELPHINVLTKMDIYPDKRDVEEFLIPEPKHLLDRLTAETGPRFRALNKSVASLLNEFSLISFVPLDITDEDSIAEVLHNIDISVQFGEDADVKIREFEEPDAENNMDT</sequence>
<dbReference type="FunFam" id="3.40.50.300:FF:000552">
    <property type="entry name" value="GPN-loop GTPase 3"/>
    <property type="match status" value="1"/>
</dbReference>
<evidence type="ECO:0000313" key="7">
    <source>
        <dbReference type="EMBL" id="GAX83076.1"/>
    </source>
</evidence>
<dbReference type="Gene3D" id="3.40.50.300">
    <property type="entry name" value="P-loop containing nucleotide triphosphate hydrolases"/>
    <property type="match status" value="1"/>
</dbReference>
<evidence type="ECO:0000256" key="1">
    <source>
        <dbReference type="ARBA" id="ARBA00005290"/>
    </source>
</evidence>
<dbReference type="InterPro" id="IPR004130">
    <property type="entry name" value="Gpn"/>
</dbReference>
<keyword evidence="8" id="KW-1185">Reference proteome</keyword>
<dbReference type="OrthoDB" id="5839at2759"/>
<evidence type="ECO:0000256" key="5">
    <source>
        <dbReference type="ARBA" id="ARBA00023134"/>
    </source>
</evidence>
<dbReference type="InterPro" id="IPR027417">
    <property type="entry name" value="P-loop_NTPase"/>
</dbReference>
<protein>
    <recommendedName>
        <fullName evidence="2 6">GPN-loop GTPase 3</fullName>
    </recommendedName>
</protein>
<evidence type="ECO:0000256" key="6">
    <source>
        <dbReference type="RuleBase" id="RU365059"/>
    </source>
</evidence>
<dbReference type="Proteomes" id="UP000232323">
    <property type="component" value="Unassembled WGS sequence"/>
</dbReference>
<dbReference type="PANTHER" id="PTHR21231:SF7">
    <property type="entry name" value="GPN-LOOP GTPASE 3"/>
    <property type="match status" value="1"/>
</dbReference>
<keyword evidence="5 6" id="KW-0342">GTP-binding</keyword>
<accession>A0A250XJ78</accession>
<dbReference type="GO" id="GO:0005525">
    <property type="term" value="F:GTP binding"/>
    <property type="evidence" value="ECO:0007669"/>
    <property type="project" value="UniProtKB-KW"/>
</dbReference>
<comment type="similarity">
    <text evidence="1 6">Belongs to the GPN-loop GTPase family.</text>
</comment>
<evidence type="ECO:0000256" key="2">
    <source>
        <dbReference type="ARBA" id="ARBA00014587"/>
    </source>
</evidence>
<reference evidence="7 8" key="1">
    <citation type="submission" date="2017-08" db="EMBL/GenBank/DDBJ databases">
        <title>Acidophilic green algal genome provides insights into adaptation to an acidic environment.</title>
        <authorList>
            <person name="Hirooka S."/>
            <person name="Hirose Y."/>
            <person name="Kanesaki Y."/>
            <person name="Higuchi S."/>
            <person name="Fujiwara T."/>
            <person name="Onuma R."/>
            <person name="Era A."/>
            <person name="Ohbayashi R."/>
            <person name="Uzuka A."/>
            <person name="Nozaki H."/>
            <person name="Yoshikawa H."/>
            <person name="Miyagishima S.Y."/>
        </authorList>
    </citation>
    <scope>NUCLEOTIDE SEQUENCE [LARGE SCALE GENOMIC DNA]</scope>
    <source>
        <strain evidence="7 8">NIES-2499</strain>
    </source>
</reference>
<dbReference type="STRING" id="1157962.A0A250XJ78"/>
<proteinExistence type="inferred from homology"/>